<dbReference type="PANTHER" id="PTHR11963:SF23">
    <property type="entry name" value="CYTOSOL AMINOPEPTIDASE"/>
    <property type="match status" value="1"/>
</dbReference>
<evidence type="ECO:0000256" key="5">
    <source>
        <dbReference type="ARBA" id="ARBA00022670"/>
    </source>
</evidence>
<evidence type="ECO:0000313" key="12">
    <source>
        <dbReference type="Proteomes" id="UP000294441"/>
    </source>
</evidence>
<dbReference type="Pfam" id="PF00883">
    <property type="entry name" value="Peptidase_M17"/>
    <property type="match status" value="1"/>
</dbReference>
<feature type="active site" evidence="9">
    <location>
        <position position="358"/>
    </location>
</feature>
<dbReference type="CDD" id="cd00433">
    <property type="entry name" value="Peptidase_M17"/>
    <property type="match status" value="1"/>
</dbReference>
<gene>
    <name evidence="9 11" type="primary">pepA</name>
    <name evidence="11" type="ORF">ERCICURV3402_593</name>
</gene>
<reference evidence="11 12" key="1">
    <citation type="submission" date="2019-02" db="EMBL/GenBank/DDBJ databases">
        <authorList>
            <person name="Manzano-Marin A."/>
            <person name="Manzano-Marin A."/>
        </authorList>
    </citation>
    <scope>NUCLEOTIDE SEQUENCE [LARGE SCALE GENOMIC DNA]</scope>
    <source>
        <strain evidence="11 12">ErCicurvipes</strain>
    </source>
</reference>
<keyword evidence="8 9" id="KW-0464">Manganese</keyword>
<evidence type="ECO:0000256" key="9">
    <source>
        <dbReference type="HAMAP-Rule" id="MF_00181"/>
    </source>
</evidence>
<evidence type="ECO:0000256" key="8">
    <source>
        <dbReference type="ARBA" id="ARBA00023211"/>
    </source>
</evidence>
<dbReference type="NCBIfam" id="NF002074">
    <property type="entry name" value="PRK00913.1-4"/>
    <property type="match status" value="1"/>
</dbReference>
<dbReference type="EMBL" id="LR217713">
    <property type="protein sequence ID" value="VFP82230.1"/>
    <property type="molecule type" value="Genomic_DNA"/>
</dbReference>
<dbReference type="GO" id="GO:0005737">
    <property type="term" value="C:cytoplasm"/>
    <property type="evidence" value="ECO:0007669"/>
    <property type="project" value="UniProtKB-SubCell"/>
</dbReference>
<protein>
    <recommendedName>
        <fullName evidence="9">Probable cytosol aminopeptidase</fullName>
        <ecNumber evidence="9">3.4.11.1</ecNumber>
    </recommendedName>
    <alternativeName>
        <fullName evidence="9">Leucine aminopeptidase</fullName>
        <shortName evidence="9">LAP</shortName>
        <ecNumber evidence="9">3.4.11.10</ecNumber>
    </alternativeName>
    <alternativeName>
        <fullName evidence="9">Leucyl aminopeptidase</fullName>
    </alternativeName>
</protein>
<keyword evidence="4 9" id="KW-0031">Aminopeptidase</keyword>
<evidence type="ECO:0000256" key="2">
    <source>
        <dbReference type="ARBA" id="ARBA00000967"/>
    </source>
</evidence>
<comment type="catalytic activity">
    <reaction evidence="2 9">
        <text>Release of an N-terminal amino acid, preferentially leucine, but not glutamic or aspartic acids.</text>
        <dbReference type="EC" id="3.4.11.10"/>
    </reaction>
</comment>
<feature type="binding site" evidence="9">
    <location>
        <position position="272"/>
    </location>
    <ligand>
        <name>Mn(2+)</name>
        <dbReference type="ChEBI" id="CHEBI:29035"/>
        <label>2</label>
    </ligand>
</feature>
<feature type="binding site" evidence="9">
    <location>
        <position position="356"/>
    </location>
    <ligand>
        <name>Mn(2+)</name>
        <dbReference type="ChEBI" id="CHEBI:29035"/>
        <label>2</label>
    </ligand>
</feature>
<dbReference type="SUPFAM" id="SSF52949">
    <property type="entry name" value="Macro domain-like"/>
    <property type="match status" value="1"/>
</dbReference>
<dbReference type="Proteomes" id="UP000294441">
    <property type="component" value="Chromosome 1"/>
</dbReference>
<dbReference type="HAMAP" id="MF_00181">
    <property type="entry name" value="Cytosol_peptidase_M17"/>
    <property type="match status" value="1"/>
</dbReference>
<keyword evidence="7 9" id="KW-0378">Hydrolase</keyword>
<dbReference type="InterPro" id="IPR008283">
    <property type="entry name" value="Peptidase_M17_N"/>
</dbReference>
<feature type="binding site" evidence="9">
    <location>
        <position position="277"/>
    </location>
    <ligand>
        <name>Mn(2+)</name>
        <dbReference type="ChEBI" id="CHEBI:29035"/>
        <label>1</label>
    </ligand>
</feature>
<feature type="binding site" evidence="9">
    <location>
        <position position="295"/>
    </location>
    <ligand>
        <name>Mn(2+)</name>
        <dbReference type="ChEBI" id="CHEBI:29035"/>
        <label>2</label>
    </ligand>
</feature>
<proteinExistence type="inferred from homology"/>
<evidence type="ECO:0000256" key="6">
    <source>
        <dbReference type="ARBA" id="ARBA00022723"/>
    </source>
</evidence>
<comment type="cofactor">
    <cofactor evidence="9">
        <name>Mn(2+)</name>
        <dbReference type="ChEBI" id="CHEBI:29035"/>
    </cofactor>
    <text evidence="9">Binds 2 manganese ions per subunit.</text>
</comment>
<feature type="active site" evidence="9">
    <location>
        <position position="284"/>
    </location>
</feature>
<dbReference type="InterPro" id="IPR011356">
    <property type="entry name" value="Leucine_aapep/pepB"/>
</dbReference>
<dbReference type="InterPro" id="IPR000819">
    <property type="entry name" value="Peptidase_M17_C"/>
</dbReference>
<evidence type="ECO:0000313" key="11">
    <source>
        <dbReference type="EMBL" id="VFP82230.1"/>
    </source>
</evidence>
<dbReference type="GO" id="GO:0006508">
    <property type="term" value="P:proteolysis"/>
    <property type="evidence" value="ECO:0007669"/>
    <property type="project" value="UniProtKB-KW"/>
</dbReference>
<feature type="binding site" evidence="9">
    <location>
        <position position="277"/>
    </location>
    <ligand>
        <name>Mn(2+)</name>
        <dbReference type="ChEBI" id="CHEBI:29035"/>
        <label>2</label>
    </ligand>
</feature>
<dbReference type="InterPro" id="IPR023042">
    <property type="entry name" value="Peptidase_M17_leu_NH2_pept"/>
</dbReference>
<dbReference type="OrthoDB" id="9809354at2"/>
<dbReference type="EC" id="3.4.11.1" evidence="9"/>
<name>A0A451D8R5_9GAMM</name>
<dbReference type="Gene3D" id="3.40.630.10">
    <property type="entry name" value="Zn peptidases"/>
    <property type="match status" value="1"/>
</dbReference>
<keyword evidence="6 9" id="KW-0479">Metal-binding</keyword>
<organism evidence="11 12">
    <name type="scientific">Candidatus Erwinia haradaeae</name>
    <dbReference type="NCBI Taxonomy" id="1922217"/>
    <lineage>
        <taxon>Bacteria</taxon>
        <taxon>Pseudomonadati</taxon>
        <taxon>Pseudomonadota</taxon>
        <taxon>Gammaproteobacteria</taxon>
        <taxon>Enterobacterales</taxon>
        <taxon>Erwiniaceae</taxon>
        <taxon>Erwinia</taxon>
    </lineage>
</organism>
<keyword evidence="5 9" id="KW-0645">Protease</keyword>
<dbReference type="Gene3D" id="3.40.220.10">
    <property type="entry name" value="Leucine Aminopeptidase, subunit E, domain 1"/>
    <property type="match status" value="1"/>
</dbReference>
<evidence type="ECO:0000256" key="3">
    <source>
        <dbReference type="ARBA" id="ARBA00009528"/>
    </source>
</evidence>
<dbReference type="FunFam" id="3.40.630.10:FF:000004">
    <property type="entry name" value="Probable cytosol aminopeptidase"/>
    <property type="match status" value="1"/>
</dbReference>
<feature type="domain" description="Cytosol aminopeptidase" evidence="10">
    <location>
        <begin position="352"/>
        <end position="359"/>
    </location>
</feature>
<feature type="binding site" evidence="9">
    <location>
        <position position="356"/>
    </location>
    <ligand>
        <name>Mn(2+)</name>
        <dbReference type="ChEBI" id="CHEBI:29035"/>
        <label>1</label>
    </ligand>
</feature>
<evidence type="ECO:0000256" key="1">
    <source>
        <dbReference type="ARBA" id="ARBA00000135"/>
    </source>
</evidence>
<dbReference type="EC" id="3.4.11.10" evidence="9"/>
<dbReference type="GeneID" id="66304868"/>
<comment type="subcellular location">
    <subcellularLocation>
        <location evidence="9">Cytoplasm</location>
    </subcellularLocation>
</comment>
<dbReference type="PANTHER" id="PTHR11963">
    <property type="entry name" value="LEUCINE AMINOPEPTIDASE-RELATED"/>
    <property type="match status" value="1"/>
</dbReference>
<keyword evidence="9" id="KW-0963">Cytoplasm</keyword>
<accession>A0A451D8R5</accession>
<dbReference type="RefSeq" id="WP_157992820.1">
    <property type="nucleotide sequence ID" value="NZ_LR217713.1"/>
</dbReference>
<comment type="function">
    <text evidence="9">Presumably involved in the processing and regular turnover of intracellular proteins. Catalyzes the removal of unsubstituted N-terminal amino acids from various peptides.</text>
</comment>
<dbReference type="AlphaFoldDB" id="A0A451D8R5"/>
<dbReference type="Pfam" id="PF02789">
    <property type="entry name" value="Peptidase_M17_N"/>
    <property type="match status" value="1"/>
</dbReference>
<dbReference type="GO" id="GO:0070006">
    <property type="term" value="F:metalloaminopeptidase activity"/>
    <property type="evidence" value="ECO:0007669"/>
    <property type="project" value="InterPro"/>
</dbReference>
<evidence type="ECO:0000256" key="7">
    <source>
        <dbReference type="ARBA" id="ARBA00022801"/>
    </source>
</evidence>
<dbReference type="PROSITE" id="PS00631">
    <property type="entry name" value="CYTOSOL_AP"/>
    <property type="match status" value="1"/>
</dbReference>
<evidence type="ECO:0000256" key="4">
    <source>
        <dbReference type="ARBA" id="ARBA00022438"/>
    </source>
</evidence>
<sequence length="501" mass="54826">MEFNVKISTVAKQHNTSSIVVAVFESQKLSSKAEELDTISNGYLTSLLSDGAIEGKIGQSLLLYNIPNVLSKRILLIGCGKKHEIDDIETYRKIIYAIISKLNDTASIEAALFLLEPDMSEDKVYWSIRQAIEAIHEALYDFNQFKNHTTKTKCVLQKITFNVSNKRELTTGMQAMQHGLAIAKGIKIAKDLGNMPPNICNSSYLTSLTNHLAETYRHHINTYTVDEKEMNALGMNAYIAVGSGSKNKSLMSIIEYKGHPDKTTNPIVLVGKGVTFDSGGISLKPEKNMHHMKYDMCGAASVYAVMNILADLQIPLNVIGILASCENMPGSSAYRPGDILTTMSGHTVEVLNTDAEGRLILCEALTYVKRFHPDIVIDIATLTGACVIALGDHMSGLLSNDDLLANELLKASGQANDPVWRLPITKAYHKQIDSNFADMANIGKGQAGAITAACFLARFTKKYHWAHLDIAGTAWDSKNNTGATGRPVSLLSQFLLNRSNL</sequence>
<dbReference type="InterPro" id="IPR043472">
    <property type="entry name" value="Macro_dom-like"/>
</dbReference>
<evidence type="ECO:0000259" key="10">
    <source>
        <dbReference type="PROSITE" id="PS00631"/>
    </source>
</evidence>
<comment type="catalytic activity">
    <reaction evidence="1 9">
        <text>Release of an N-terminal amino acid, Xaa-|-Yaa-, in which Xaa is preferably Leu, but may be other amino acids including Pro although not Arg or Lys, and Yaa may be Pro. Amino acid amides and methyl esters are also readily hydrolyzed, but rates on arylamides are exceedingly low.</text>
        <dbReference type="EC" id="3.4.11.1"/>
    </reaction>
</comment>
<dbReference type="GO" id="GO:0030145">
    <property type="term" value="F:manganese ion binding"/>
    <property type="evidence" value="ECO:0007669"/>
    <property type="project" value="UniProtKB-UniRule"/>
</dbReference>
<dbReference type="PRINTS" id="PR00481">
    <property type="entry name" value="LAMNOPPTDASE"/>
</dbReference>
<dbReference type="SUPFAM" id="SSF53187">
    <property type="entry name" value="Zn-dependent exopeptidases"/>
    <property type="match status" value="1"/>
</dbReference>
<feature type="binding site" evidence="9">
    <location>
        <position position="354"/>
    </location>
    <ligand>
        <name>Mn(2+)</name>
        <dbReference type="ChEBI" id="CHEBI:29035"/>
        <label>1</label>
    </ligand>
</feature>
<comment type="similarity">
    <text evidence="3 9">Belongs to the peptidase M17 family.</text>
</comment>